<organism evidence="2 3">
    <name type="scientific">Amycolatopsis carbonis</name>
    <dbReference type="NCBI Taxonomy" id="715471"/>
    <lineage>
        <taxon>Bacteria</taxon>
        <taxon>Bacillati</taxon>
        <taxon>Actinomycetota</taxon>
        <taxon>Actinomycetes</taxon>
        <taxon>Pseudonocardiales</taxon>
        <taxon>Pseudonocardiaceae</taxon>
        <taxon>Amycolatopsis</taxon>
    </lineage>
</organism>
<feature type="compositionally biased region" description="Basic and acidic residues" evidence="1">
    <location>
        <begin position="24"/>
        <end position="45"/>
    </location>
</feature>
<evidence type="ECO:0000256" key="1">
    <source>
        <dbReference type="SAM" id="MobiDB-lite"/>
    </source>
</evidence>
<accession>A0A9Y2MVK7</accession>
<feature type="compositionally biased region" description="Basic and acidic residues" evidence="1">
    <location>
        <begin position="1"/>
        <end position="13"/>
    </location>
</feature>
<gene>
    <name evidence="2" type="ORF">QRX50_37170</name>
</gene>
<keyword evidence="3" id="KW-1185">Reference proteome</keyword>
<dbReference type="KEGG" id="acab:QRX50_37170"/>
<reference evidence="2 3" key="1">
    <citation type="submission" date="2023-06" db="EMBL/GenBank/DDBJ databases">
        <authorList>
            <person name="Oyuntsetseg B."/>
            <person name="Kim S.B."/>
        </authorList>
    </citation>
    <scope>NUCLEOTIDE SEQUENCE [LARGE SCALE GENOMIC DNA]</scope>
    <source>
        <strain evidence="2 3">2-15</strain>
    </source>
</reference>
<evidence type="ECO:0000313" key="3">
    <source>
        <dbReference type="Proteomes" id="UP001236014"/>
    </source>
</evidence>
<feature type="region of interest" description="Disordered" evidence="1">
    <location>
        <begin position="1"/>
        <end position="93"/>
    </location>
</feature>
<dbReference type="EMBL" id="CP127294">
    <property type="protein sequence ID" value="WIX77004.1"/>
    <property type="molecule type" value="Genomic_DNA"/>
</dbReference>
<proteinExistence type="predicted"/>
<dbReference type="RefSeq" id="WP_285967746.1">
    <property type="nucleotide sequence ID" value="NZ_CP127294.1"/>
</dbReference>
<protein>
    <submittedName>
        <fullName evidence="2">Uncharacterized protein</fullName>
    </submittedName>
</protein>
<evidence type="ECO:0000313" key="2">
    <source>
        <dbReference type="EMBL" id="WIX77004.1"/>
    </source>
</evidence>
<feature type="compositionally biased region" description="Basic and acidic residues" evidence="1">
    <location>
        <begin position="67"/>
        <end position="77"/>
    </location>
</feature>
<dbReference type="Proteomes" id="UP001236014">
    <property type="component" value="Chromosome"/>
</dbReference>
<dbReference type="AlphaFoldDB" id="A0A9Y2MVK7"/>
<name>A0A9Y2MVK7_9PSEU</name>
<sequence length="93" mass="10621">MNADLATREDHPVGRAVDSFEPGPEERHRPAECGENGDGRDQGDAEEHDEEEWRSDTLTGEEQGYPADHERQWEKQARSRTAARARVELAEHR</sequence>